<dbReference type="PROSITE" id="PS50157">
    <property type="entry name" value="ZINC_FINGER_C2H2_2"/>
    <property type="match status" value="1"/>
</dbReference>
<keyword evidence="1" id="KW-0479">Metal-binding</keyword>
<evidence type="ECO:0000313" key="3">
    <source>
        <dbReference type="EMBL" id="VIO58730.1"/>
    </source>
</evidence>
<feature type="domain" description="C2H2-type" evidence="2">
    <location>
        <begin position="177"/>
        <end position="204"/>
    </location>
</feature>
<sequence length="213" mass="25213">MELFSHVIIERDFPDESISNTSQMLSPINLKTIIRVLLHQPNLQAVLIQVFITKIIPRFGRKTPQATLPPPLPALRPSVRVQRVVMVSTRDQRIYKRDWWWTVAVRKGILLNFETNMQTRSWKEGTHYNKHYNRVHNLRYKCESCAFAGADKKELHRHYWVSHRDWAEANNIPDISGKCKGCGRTFRRKDRIRLHLRRYPSCREKLGLSEQES</sequence>
<dbReference type="InterPro" id="IPR013087">
    <property type="entry name" value="Znf_C2H2_type"/>
</dbReference>
<accession>A0A4E9EB53</accession>
<evidence type="ECO:0000259" key="2">
    <source>
        <dbReference type="PROSITE" id="PS50157"/>
    </source>
</evidence>
<gene>
    <name evidence="3" type="ORF">FUG_LOCUS318403</name>
</gene>
<keyword evidence="1" id="KW-0863">Zinc-finger</keyword>
<protein>
    <recommendedName>
        <fullName evidence="2">C2H2-type domain-containing protein</fullName>
    </recommendedName>
</protein>
<proteinExistence type="predicted"/>
<organism evidence="3">
    <name type="scientific">Gibberella zeae</name>
    <name type="common">Wheat head blight fungus</name>
    <name type="synonym">Fusarium graminearum</name>
    <dbReference type="NCBI Taxonomy" id="5518"/>
    <lineage>
        <taxon>Eukaryota</taxon>
        <taxon>Fungi</taxon>
        <taxon>Dikarya</taxon>
        <taxon>Ascomycota</taxon>
        <taxon>Pezizomycotina</taxon>
        <taxon>Sordariomycetes</taxon>
        <taxon>Hypocreomycetidae</taxon>
        <taxon>Hypocreales</taxon>
        <taxon>Nectriaceae</taxon>
        <taxon>Fusarium</taxon>
    </lineage>
</organism>
<reference evidence="3" key="1">
    <citation type="submission" date="2019-04" db="EMBL/GenBank/DDBJ databases">
        <authorList>
            <person name="Melise S."/>
            <person name="Noan J."/>
            <person name="Okalmin O."/>
        </authorList>
    </citation>
    <scope>NUCLEOTIDE SEQUENCE</scope>
    <source>
        <strain evidence="3">FN9</strain>
    </source>
</reference>
<dbReference type="Gene3D" id="3.30.160.60">
    <property type="entry name" value="Classic Zinc Finger"/>
    <property type="match status" value="1"/>
</dbReference>
<dbReference type="EMBL" id="CAAKMV010000135">
    <property type="protein sequence ID" value="VIO58730.1"/>
    <property type="molecule type" value="Genomic_DNA"/>
</dbReference>
<keyword evidence="1" id="KW-0862">Zinc</keyword>
<dbReference type="GO" id="GO:0008270">
    <property type="term" value="F:zinc ion binding"/>
    <property type="evidence" value="ECO:0007669"/>
    <property type="project" value="UniProtKB-KW"/>
</dbReference>
<name>A0A4E9EB53_GIBZA</name>
<dbReference type="AlphaFoldDB" id="A0A4E9EB53"/>
<evidence type="ECO:0000256" key="1">
    <source>
        <dbReference type="PROSITE-ProRule" id="PRU00042"/>
    </source>
</evidence>